<keyword evidence="5" id="KW-1185">Reference proteome</keyword>
<sequence>MTVAKTIKMLREVKNWSQEEMAEKLSISKSSYARWESGENQLKLHQLEKVAEVFQIDVLDLLKLSKQNAFFGIVMGDIGDNSTGHKQINCDNEYLQNEIEKLQMQVEYLSEKLKDKETIIAMQQEEIKRLKQNQ</sequence>
<dbReference type="PANTHER" id="PTHR46558:SF4">
    <property type="entry name" value="DNA-BIDING PHAGE PROTEIN"/>
    <property type="match status" value="1"/>
</dbReference>
<dbReference type="Proteomes" id="UP000219669">
    <property type="component" value="Unassembled WGS sequence"/>
</dbReference>
<dbReference type="OrthoDB" id="8611903at2"/>
<dbReference type="CDD" id="cd00093">
    <property type="entry name" value="HTH_XRE"/>
    <property type="match status" value="1"/>
</dbReference>
<proteinExistence type="predicted"/>
<keyword evidence="1" id="KW-0238">DNA-binding</keyword>
<dbReference type="InterPro" id="IPR010982">
    <property type="entry name" value="Lambda_DNA-bd_dom_sf"/>
</dbReference>
<protein>
    <submittedName>
        <fullName evidence="4">Helix-turn-helix domain-containing protein</fullName>
    </submittedName>
</protein>
<dbReference type="Pfam" id="PF01381">
    <property type="entry name" value="HTH_3"/>
    <property type="match status" value="1"/>
</dbReference>
<dbReference type="EMBL" id="OCNF01000007">
    <property type="protein sequence ID" value="SOD67945.1"/>
    <property type="molecule type" value="Genomic_DNA"/>
</dbReference>
<dbReference type="SMART" id="SM00530">
    <property type="entry name" value="HTH_XRE"/>
    <property type="match status" value="1"/>
</dbReference>
<organism evidence="4 5">
    <name type="scientific">Alysiella filiformis DSM 16848</name>
    <dbReference type="NCBI Taxonomy" id="1120981"/>
    <lineage>
        <taxon>Bacteria</taxon>
        <taxon>Pseudomonadati</taxon>
        <taxon>Pseudomonadota</taxon>
        <taxon>Betaproteobacteria</taxon>
        <taxon>Neisseriales</taxon>
        <taxon>Neisseriaceae</taxon>
        <taxon>Alysiella</taxon>
    </lineage>
</organism>
<dbReference type="PANTHER" id="PTHR46558">
    <property type="entry name" value="TRACRIPTIONAL REGULATORY PROTEIN-RELATED-RELATED"/>
    <property type="match status" value="1"/>
</dbReference>
<reference evidence="4 5" key="1">
    <citation type="submission" date="2017-09" db="EMBL/GenBank/DDBJ databases">
        <authorList>
            <person name="Ehlers B."/>
            <person name="Leendertz F.H."/>
        </authorList>
    </citation>
    <scope>NUCLEOTIDE SEQUENCE [LARGE SCALE GENOMIC DNA]</scope>
    <source>
        <strain evidence="4 5">DSM 16848</strain>
    </source>
</reference>
<dbReference type="PROSITE" id="PS50943">
    <property type="entry name" value="HTH_CROC1"/>
    <property type="match status" value="1"/>
</dbReference>
<evidence type="ECO:0000259" key="3">
    <source>
        <dbReference type="PROSITE" id="PS50943"/>
    </source>
</evidence>
<evidence type="ECO:0000313" key="4">
    <source>
        <dbReference type="EMBL" id="SOD67945.1"/>
    </source>
</evidence>
<name>A0A286EAH7_9NEIS</name>
<dbReference type="Gene3D" id="1.10.260.40">
    <property type="entry name" value="lambda repressor-like DNA-binding domains"/>
    <property type="match status" value="1"/>
</dbReference>
<feature type="coiled-coil region" evidence="2">
    <location>
        <begin position="85"/>
        <end position="133"/>
    </location>
</feature>
<keyword evidence="2" id="KW-0175">Coiled coil</keyword>
<dbReference type="AlphaFoldDB" id="A0A286EAH7"/>
<dbReference type="InterPro" id="IPR001387">
    <property type="entry name" value="Cro/C1-type_HTH"/>
</dbReference>
<dbReference type="SUPFAM" id="SSF47413">
    <property type="entry name" value="lambda repressor-like DNA-binding domains"/>
    <property type="match status" value="1"/>
</dbReference>
<dbReference type="GO" id="GO:0003677">
    <property type="term" value="F:DNA binding"/>
    <property type="evidence" value="ECO:0007669"/>
    <property type="project" value="UniProtKB-KW"/>
</dbReference>
<accession>A0A286EAH7</accession>
<evidence type="ECO:0000313" key="5">
    <source>
        <dbReference type="Proteomes" id="UP000219669"/>
    </source>
</evidence>
<gene>
    <name evidence="4" type="ORF">SAMN02746062_01062</name>
</gene>
<evidence type="ECO:0000256" key="2">
    <source>
        <dbReference type="SAM" id="Coils"/>
    </source>
</evidence>
<feature type="domain" description="HTH cro/C1-type" evidence="3">
    <location>
        <begin position="7"/>
        <end position="61"/>
    </location>
</feature>
<dbReference type="RefSeq" id="WP_097114121.1">
    <property type="nucleotide sequence ID" value="NZ_CP083931.1"/>
</dbReference>
<evidence type="ECO:0000256" key="1">
    <source>
        <dbReference type="ARBA" id="ARBA00023125"/>
    </source>
</evidence>